<evidence type="ECO:0000313" key="8">
    <source>
        <dbReference type="Proteomes" id="UP001066276"/>
    </source>
</evidence>
<reference evidence="7" key="1">
    <citation type="journal article" date="2022" name="bioRxiv">
        <title>Sequencing and chromosome-scale assembly of the giantPleurodeles waltlgenome.</title>
        <authorList>
            <person name="Brown T."/>
            <person name="Elewa A."/>
            <person name="Iarovenko S."/>
            <person name="Subramanian E."/>
            <person name="Araus A.J."/>
            <person name="Petzold A."/>
            <person name="Susuki M."/>
            <person name="Suzuki K.-i.T."/>
            <person name="Hayashi T."/>
            <person name="Toyoda A."/>
            <person name="Oliveira C."/>
            <person name="Osipova E."/>
            <person name="Leigh N.D."/>
            <person name="Simon A."/>
            <person name="Yun M.H."/>
        </authorList>
    </citation>
    <scope>NUCLEOTIDE SEQUENCE</scope>
    <source>
        <strain evidence="7">20211129_DDA</strain>
        <tissue evidence="7">Liver</tissue>
    </source>
</reference>
<evidence type="ECO:0000256" key="5">
    <source>
        <dbReference type="ARBA" id="ARBA00022729"/>
    </source>
</evidence>
<keyword evidence="3" id="KW-0964">Secreted</keyword>
<gene>
    <name evidence="7" type="ORF">NDU88_001579</name>
</gene>
<evidence type="ECO:0008006" key="9">
    <source>
        <dbReference type="Google" id="ProtNLM"/>
    </source>
</evidence>
<name>A0AAV7S811_PLEWA</name>
<comment type="caution">
    <text evidence="7">The sequence shown here is derived from an EMBL/GenBank/DDBJ whole genome shotgun (WGS) entry which is preliminary data.</text>
</comment>
<comment type="similarity">
    <text evidence="2">Belongs to the resistin/FIZZ family.</text>
</comment>
<sequence length="102" mass="11197">MRKENSGYNTLSPHTRAESQTMKLAIFLGVALLLPSFIAAHHGVYCKEVTARGSLSTCPQGFTPFACSCGMGCGSWDIRNQRTCHCQCARIDWTNAHCCKIV</sequence>
<dbReference type="GO" id="GO:0005179">
    <property type="term" value="F:hormone activity"/>
    <property type="evidence" value="ECO:0007669"/>
    <property type="project" value="UniProtKB-KW"/>
</dbReference>
<dbReference type="Pfam" id="PF06954">
    <property type="entry name" value="Resistin"/>
    <property type="match status" value="1"/>
</dbReference>
<evidence type="ECO:0000256" key="1">
    <source>
        <dbReference type="ARBA" id="ARBA00004613"/>
    </source>
</evidence>
<comment type="subcellular location">
    <subcellularLocation>
        <location evidence="1">Secreted</location>
    </subcellularLocation>
</comment>
<proteinExistence type="inferred from homology"/>
<dbReference type="PANTHER" id="PTHR21101">
    <property type="entry name" value="RESISTIN"/>
    <property type="match status" value="1"/>
</dbReference>
<dbReference type="InterPro" id="IPR009714">
    <property type="entry name" value="RELM"/>
</dbReference>
<protein>
    <recommendedName>
        <fullName evidence="9">Resistin</fullName>
    </recommendedName>
</protein>
<dbReference type="SUPFAM" id="SSF111423">
    <property type="entry name" value="Resistin"/>
    <property type="match status" value="1"/>
</dbReference>
<dbReference type="InterPro" id="IPR036262">
    <property type="entry name" value="Resistin-like_sf"/>
</dbReference>
<evidence type="ECO:0000256" key="6">
    <source>
        <dbReference type="ARBA" id="ARBA00023157"/>
    </source>
</evidence>
<dbReference type="EMBL" id="JANPWB010000008">
    <property type="protein sequence ID" value="KAJ1161091.1"/>
    <property type="molecule type" value="Genomic_DNA"/>
</dbReference>
<dbReference type="PANTHER" id="PTHR21101:SF12">
    <property type="entry name" value="RESISTIN"/>
    <property type="match status" value="1"/>
</dbReference>
<dbReference type="GO" id="GO:0005615">
    <property type="term" value="C:extracellular space"/>
    <property type="evidence" value="ECO:0007669"/>
    <property type="project" value="TreeGrafter"/>
</dbReference>
<evidence type="ECO:0000256" key="4">
    <source>
        <dbReference type="ARBA" id="ARBA00022702"/>
    </source>
</evidence>
<accession>A0AAV7S811</accession>
<keyword evidence="6" id="KW-1015">Disulfide bond</keyword>
<dbReference type="Proteomes" id="UP001066276">
    <property type="component" value="Chromosome 4_2"/>
</dbReference>
<keyword evidence="8" id="KW-1185">Reference proteome</keyword>
<keyword evidence="4" id="KW-0372">Hormone</keyword>
<evidence type="ECO:0000256" key="3">
    <source>
        <dbReference type="ARBA" id="ARBA00022525"/>
    </source>
</evidence>
<dbReference type="AlphaFoldDB" id="A0AAV7S811"/>
<evidence type="ECO:0000313" key="7">
    <source>
        <dbReference type="EMBL" id="KAJ1161091.1"/>
    </source>
</evidence>
<keyword evidence="5" id="KW-0732">Signal</keyword>
<dbReference type="FunFam" id="2.60.40.4230:FF:000001">
    <property type="entry name" value="Resistin-like beta"/>
    <property type="match status" value="1"/>
</dbReference>
<dbReference type="Gene3D" id="2.60.40.4230">
    <property type="entry name" value="Resistin head domain"/>
    <property type="match status" value="1"/>
</dbReference>
<evidence type="ECO:0000256" key="2">
    <source>
        <dbReference type="ARBA" id="ARBA00007258"/>
    </source>
</evidence>
<organism evidence="7 8">
    <name type="scientific">Pleurodeles waltl</name>
    <name type="common">Iberian ribbed newt</name>
    <dbReference type="NCBI Taxonomy" id="8319"/>
    <lineage>
        <taxon>Eukaryota</taxon>
        <taxon>Metazoa</taxon>
        <taxon>Chordata</taxon>
        <taxon>Craniata</taxon>
        <taxon>Vertebrata</taxon>
        <taxon>Euteleostomi</taxon>
        <taxon>Amphibia</taxon>
        <taxon>Batrachia</taxon>
        <taxon>Caudata</taxon>
        <taxon>Salamandroidea</taxon>
        <taxon>Salamandridae</taxon>
        <taxon>Pleurodelinae</taxon>
        <taxon>Pleurodeles</taxon>
    </lineage>
</organism>